<reference evidence="2 3" key="1">
    <citation type="journal article" date="2016" name="Front. Microbiol.">
        <title>Genome and transcriptome sequences reveal the specific parasitism of the nematophagous Purpureocillium lilacinum 36-1.</title>
        <authorList>
            <person name="Xie J."/>
            <person name="Li S."/>
            <person name="Mo C."/>
            <person name="Xiao X."/>
            <person name="Peng D."/>
            <person name="Wang G."/>
            <person name="Xiao Y."/>
        </authorList>
    </citation>
    <scope>NUCLEOTIDE SEQUENCE [LARGE SCALE GENOMIC DNA]</scope>
    <source>
        <strain evidence="2 3">36-1</strain>
    </source>
</reference>
<feature type="compositionally biased region" description="Low complexity" evidence="1">
    <location>
        <begin position="15"/>
        <end position="26"/>
    </location>
</feature>
<evidence type="ECO:0008006" key="4">
    <source>
        <dbReference type="Google" id="ProtNLM"/>
    </source>
</evidence>
<protein>
    <recommendedName>
        <fullName evidence="4">Frequency clock protein</fullName>
    </recommendedName>
</protein>
<evidence type="ECO:0000313" key="2">
    <source>
        <dbReference type="EMBL" id="PWI64074.1"/>
    </source>
</evidence>
<feature type="region of interest" description="Disordered" evidence="1">
    <location>
        <begin position="457"/>
        <end position="508"/>
    </location>
</feature>
<feature type="compositionally biased region" description="Polar residues" evidence="1">
    <location>
        <begin position="162"/>
        <end position="190"/>
    </location>
</feature>
<feature type="compositionally biased region" description="Low complexity" evidence="1">
    <location>
        <begin position="479"/>
        <end position="490"/>
    </location>
</feature>
<feature type="region of interest" description="Disordered" evidence="1">
    <location>
        <begin position="604"/>
        <end position="656"/>
    </location>
</feature>
<evidence type="ECO:0000313" key="3">
    <source>
        <dbReference type="Proteomes" id="UP000245956"/>
    </source>
</evidence>
<gene>
    <name evidence="2" type="ORF">PCL_00006</name>
</gene>
<feature type="compositionally biased region" description="Polar residues" evidence="1">
    <location>
        <begin position="1"/>
        <end position="14"/>
    </location>
</feature>
<feature type="compositionally biased region" description="Polar residues" evidence="1">
    <location>
        <begin position="457"/>
        <end position="478"/>
    </location>
</feature>
<dbReference type="GO" id="GO:0006355">
    <property type="term" value="P:regulation of DNA-templated transcription"/>
    <property type="evidence" value="ECO:0007669"/>
    <property type="project" value="InterPro"/>
</dbReference>
<dbReference type="GO" id="GO:0005634">
    <property type="term" value="C:nucleus"/>
    <property type="evidence" value="ECO:0007669"/>
    <property type="project" value="InterPro"/>
</dbReference>
<feature type="region of interest" description="Disordered" evidence="1">
    <location>
        <begin position="1"/>
        <end position="29"/>
    </location>
</feature>
<organism evidence="2 3">
    <name type="scientific">Purpureocillium lilacinum</name>
    <name type="common">Paecilomyces lilacinus</name>
    <dbReference type="NCBI Taxonomy" id="33203"/>
    <lineage>
        <taxon>Eukaryota</taxon>
        <taxon>Fungi</taxon>
        <taxon>Dikarya</taxon>
        <taxon>Ascomycota</taxon>
        <taxon>Pezizomycotina</taxon>
        <taxon>Sordariomycetes</taxon>
        <taxon>Hypocreomycetidae</taxon>
        <taxon>Hypocreales</taxon>
        <taxon>Ophiocordycipitaceae</taxon>
        <taxon>Purpureocillium</taxon>
    </lineage>
</organism>
<dbReference type="InterPro" id="IPR018554">
    <property type="entry name" value="FRQ"/>
</dbReference>
<dbReference type="Proteomes" id="UP000245956">
    <property type="component" value="Unassembled WGS sequence"/>
</dbReference>
<name>A0A2U3DPA3_PURLI</name>
<feature type="region of interest" description="Disordered" evidence="1">
    <location>
        <begin position="141"/>
        <end position="192"/>
    </location>
</feature>
<feature type="compositionally biased region" description="Polar residues" evidence="1">
    <location>
        <begin position="618"/>
        <end position="649"/>
    </location>
</feature>
<dbReference type="GO" id="GO:0007623">
    <property type="term" value="P:circadian rhythm"/>
    <property type="evidence" value="ECO:0007669"/>
    <property type="project" value="InterPro"/>
</dbReference>
<dbReference type="EMBL" id="LCWV01000101">
    <property type="protein sequence ID" value="PWI64074.1"/>
    <property type="molecule type" value="Genomic_DNA"/>
</dbReference>
<dbReference type="GO" id="GO:0005737">
    <property type="term" value="C:cytoplasm"/>
    <property type="evidence" value="ECO:0007669"/>
    <property type="project" value="InterPro"/>
</dbReference>
<dbReference type="Pfam" id="PF09421">
    <property type="entry name" value="FRQ"/>
    <property type="match status" value="1"/>
</dbReference>
<comment type="caution">
    <text evidence="2">The sequence shown here is derived from an EMBL/GenBank/DDBJ whole genome shotgun (WGS) entry which is preliminary data.</text>
</comment>
<proteinExistence type="predicted"/>
<accession>A0A2U3DPA3</accession>
<sequence length="770" mass="84129">MQPATTSESSQNGYSTLISTKSDSSSGARLFQQQNHVAALSGRAARHNDSPGDYRGIIDDLSVEIKTLKNELRRYKPTVPRMLRKAKLFEIRVHNFQRGQKKELEATLRDFAANLEDRPDGATHRHMALFKHMTQDHYFRSAPSHATSYPGPHSRPPDSAYASMSSLSTDTSGMSGTSLGRPTTNQNLENPDQPVEHYLHDIPAGLYPLKVAMTDKEKEELVVRRLENLFTGNDGGNISGSRARRSGESPRRKIATNGALGPASDEDKPERLDLVYESTSTTTAEPWGEKTRLNLSQQFCHLQDNSRSTESGPVAGPSNVSTVFLDNCGLGDRSCHGTNSSVKDARHVPEERPTRATDLDPDRIQNLSENLAHIRHFGVVLLESFAEKDPSAPDVHTDAKGWIYLNLLCNMAQVHLINVTGTFVRAAVASISTNLQISPDGSKVRWLRGIGGTKISGNRSKTYAQGSQDTGASGQPKASGSRRSLGSRLLSGDHVHSGTSSKNKPSLGRCLPGVGAVERFHYTPILFKRESSVSLTSFDGTSPSEATENDNINALRSGLRDYGTSYRRKRSHDGTIIYYSGVPFCIDFSGGPRYVLPEGHAASMDQNMQEPVSEPDRSTQCQAGSGWSSSQWPLTDESLQNSYSTPNVHDSSELSCLDAESERSIGTAFETLCPEQQQYPEMPHLEPCGLGGVIAEDRFVVAVTTKRFNDIVKFRHASALITNADAAPPMSRLSNRSGPSAVKIEYVSDSIKTLTPFPLPPPISFFPQGT</sequence>
<feature type="region of interest" description="Disordered" evidence="1">
    <location>
        <begin position="233"/>
        <end position="270"/>
    </location>
</feature>
<evidence type="ECO:0000256" key="1">
    <source>
        <dbReference type="SAM" id="MobiDB-lite"/>
    </source>
</evidence>
<dbReference type="AlphaFoldDB" id="A0A2U3DPA3"/>